<keyword evidence="4" id="KW-1185">Reference proteome</keyword>
<gene>
    <name evidence="3" type="ORF">ACFFGN_13560</name>
</gene>
<feature type="domain" description="HTH marR-type" evidence="2">
    <location>
        <begin position="1"/>
        <end position="148"/>
    </location>
</feature>
<dbReference type="Proteomes" id="UP001589890">
    <property type="component" value="Unassembled WGS sequence"/>
</dbReference>
<dbReference type="InterPro" id="IPR000835">
    <property type="entry name" value="HTH_MarR-typ"/>
</dbReference>
<evidence type="ECO:0000259" key="2">
    <source>
        <dbReference type="PROSITE" id="PS50995"/>
    </source>
</evidence>
<evidence type="ECO:0000313" key="3">
    <source>
        <dbReference type="EMBL" id="MFC0625100.1"/>
    </source>
</evidence>
<sequence>MTRKGGPLDPAQLAGYFALMEVSSLLQHAVEQHLRVDGGLSWVQFQILARLNDAPGGQQRMTDLADGVVYSRSGLTYQAGVLEKAGLVSRSPSTDDERSTTVTITEEGRALLLRVLPGHIDVVRELFLDHLSADDLAVLTEVLGRVRDGMRAAPPRSAAPRSSRTARASG</sequence>
<dbReference type="SMART" id="SM00347">
    <property type="entry name" value="HTH_MARR"/>
    <property type="match status" value="1"/>
</dbReference>
<accession>A0ABV6QKD1</accession>
<dbReference type="EMBL" id="JBHLTC010000018">
    <property type="protein sequence ID" value="MFC0625100.1"/>
    <property type="molecule type" value="Genomic_DNA"/>
</dbReference>
<dbReference type="Pfam" id="PF01047">
    <property type="entry name" value="MarR"/>
    <property type="match status" value="1"/>
</dbReference>
<dbReference type="InterPro" id="IPR036390">
    <property type="entry name" value="WH_DNA-bd_sf"/>
</dbReference>
<reference evidence="3 4" key="1">
    <citation type="submission" date="2024-09" db="EMBL/GenBank/DDBJ databases">
        <authorList>
            <person name="Sun Q."/>
            <person name="Mori K."/>
        </authorList>
    </citation>
    <scope>NUCLEOTIDE SEQUENCE [LARGE SCALE GENOMIC DNA]</scope>
    <source>
        <strain evidence="3 4">CGMCC 1.15906</strain>
    </source>
</reference>
<dbReference type="PRINTS" id="PR00598">
    <property type="entry name" value="HTHMARR"/>
</dbReference>
<dbReference type="RefSeq" id="WP_380047169.1">
    <property type="nucleotide sequence ID" value="NZ_JBHLTC010000018.1"/>
</dbReference>
<name>A0ABV6QKD1_9ACTN</name>
<dbReference type="Gene3D" id="1.10.10.10">
    <property type="entry name" value="Winged helix-like DNA-binding domain superfamily/Winged helix DNA-binding domain"/>
    <property type="match status" value="1"/>
</dbReference>
<dbReference type="InterPro" id="IPR036388">
    <property type="entry name" value="WH-like_DNA-bd_sf"/>
</dbReference>
<dbReference type="SUPFAM" id="SSF46785">
    <property type="entry name" value="Winged helix' DNA-binding domain"/>
    <property type="match status" value="1"/>
</dbReference>
<comment type="caution">
    <text evidence="3">The sequence shown here is derived from an EMBL/GenBank/DDBJ whole genome shotgun (WGS) entry which is preliminary data.</text>
</comment>
<dbReference type="PANTHER" id="PTHR33164">
    <property type="entry name" value="TRANSCRIPTIONAL REGULATOR, MARR FAMILY"/>
    <property type="match status" value="1"/>
</dbReference>
<evidence type="ECO:0000256" key="1">
    <source>
        <dbReference type="SAM" id="MobiDB-lite"/>
    </source>
</evidence>
<dbReference type="PROSITE" id="PS50995">
    <property type="entry name" value="HTH_MARR_2"/>
    <property type="match status" value="1"/>
</dbReference>
<proteinExistence type="predicted"/>
<dbReference type="InterPro" id="IPR039422">
    <property type="entry name" value="MarR/SlyA-like"/>
</dbReference>
<protein>
    <submittedName>
        <fullName evidence="3">MarR family winged helix-turn-helix transcriptional regulator</fullName>
    </submittedName>
</protein>
<organism evidence="3 4">
    <name type="scientific">Kribbella deserti</name>
    <dbReference type="NCBI Taxonomy" id="1926257"/>
    <lineage>
        <taxon>Bacteria</taxon>
        <taxon>Bacillati</taxon>
        <taxon>Actinomycetota</taxon>
        <taxon>Actinomycetes</taxon>
        <taxon>Propionibacteriales</taxon>
        <taxon>Kribbellaceae</taxon>
        <taxon>Kribbella</taxon>
    </lineage>
</organism>
<feature type="region of interest" description="Disordered" evidence="1">
    <location>
        <begin position="151"/>
        <end position="170"/>
    </location>
</feature>
<dbReference type="PANTHER" id="PTHR33164:SF99">
    <property type="entry name" value="MARR FAMILY REGULATORY PROTEIN"/>
    <property type="match status" value="1"/>
</dbReference>
<evidence type="ECO:0000313" key="4">
    <source>
        <dbReference type="Proteomes" id="UP001589890"/>
    </source>
</evidence>